<gene>
    <name evidence="10" type="ORF">SAMN04487834_104914</name>
</gene>
<dbReference type="Pfam" id="PF02518">
    <property type="entry name" value="HATPase_c"/>
    <property type="match status" value="1"/>
</dbReference>
<comment type="subcellular location">
    <subcellularLocation>
        <location evidence="2">Membrane</location>
    </subcellularLocation>
</comment>
<dbReference type="CDD" id="cd00075">
    <property type="entry name" value="HATPase"/>
    <property type="match status" value="1"/>
</dbReference>
<dbReference type="RefSeq" id="WP_033162327.1">
    <property type="nucleotide sequence ID" value="NZ_CACVTN010000021.1"/>
</dbReference>
<dbReference type="eggNOG" id="COG0642">
    <property type="taxonomic scope" value="Bacteria"/>
</dbReference>
<dbReference type="EMBL" id="FNYK01000049">
    <property type="protein sequence ID" value="SEJ05079.1"/>
    <property type="molecule type" value="Genomic_DNA"/>
</dbReference>
<dbReference type="SMART" id="SM00387">
    <property type="entry name" value="HATPase_c"/>
    <property type="match status" value="1"/>
</dbReference>
<comment type="catalytic activity">
    <reaction evidence="1">
        <text>ATP + protein L-histidine = ADP + protein N-phospho-L-histidine.</text>
        <dbReference type="EC" id="2.7.13.3"/>
    </reaction>
</comment>
<dbReference type="Gene3D" id="3.30.565.10">
    <property type="entry name" value="Histidine kinase-like ATPase, C-terminal domain"/>
    <property type="match status" value="1"/>
</dbReference>
<evidence type="ECO:0000256" key="4">
    <source>
        <dbReference type="ARBA" id="ARBA00022553"/>
    </source>
</evidence>
<evidence type="ECO:0000256" key="5">
    <source>
        <dbReference type="ARBA" id="ARBA00022679"/>
    </source>
</evidence>
<dbReference type="InterPro" id="IPR036097">
    <property type="entry name" value="HisK_dim/P_sf"/>
</dbReference>
<sequence length="403" mass="45428">MIRRLRWRFIGSASVALLVVLVTIIGIINSAIHERAYNRIYTTLDYIVAHNGYLPKVKGQSDDNEYFTPETSYETRYFTIVFNKDGTLAKASMDKVAAITKEDAIALTRQVDNDRGHIKYADLTYFYKVVNKKDGSRMIVFIDGTNQSSFASSMLSMSLWLGFGSFVVFFGLLCLLSGKAIKPIIRSQQQQKQFITNAGHELKTPLAVISANTEVMEMMNGKNEWTESTMKQVKRLSGLVSELVTIARLDEREDIMLEHFDYSETVKSVAQDFKSVAAGENLTLKTDIEDLVFVKADKKRLHELANILVDNAIKYCDENGTVLVTLSKGRRVRLTVSNDYRNGANIDYSRFFERFYREDSSHTHIGKGGYGIGLSMAESIVAACKGKISVSWKDNVITFEVLL</sequence>
<feature type="domain" description="Histidine kinase" evidence="9">
    <location>
        <begin position="197"/>
        <end position="403"/>
    </location>
</feature>
<keyword evidence="7" id="KW-0902">Two-component regulatory system</keyword>
<evidence type="ECO:0000256" key="1">
    <source>
        <dbReference type="ARBA" id="ARBA00000085"/>
    </source>
</evidence>
<dbReference type="GO" id="GO:0004721">
    <property type="term" value="F:phosphoprotein phosphatase activity"/>
    <property type="evidence" value="ECO:0007669"/>
    <property type="project" value="TreeGrafter"/>
</dbReference>
<dbReference type="InterPro" id="IPR005467">
    <property type="entry name" value="His_kinase_dom"/>
</dbReference>
<evidence type="ECO:0000256" key="8">
    <source>
        <dbReference type="SAM" id="Phobius"/>
    </source>
</evidence>
<evidence type="ECO:0000256" key="2">
    <source>
        <dbReference type="ARBA" id="ARBA00004370"/>
    </source>
</evidence>
<evidence type="ECO:0000256" key="3">
    <source>
        <dbReference type="ARBA" id="ARBA00012438"/>
    </source>
</evidence>
<keyword evidence="8" id="KW-0812">Transmembrane</keyword>
<feature type="transmembrane region" description="Helical" evidence="8">
    <location>
        <begin position="7"/>
        <end position="28"/>
    </location>
</feature>
<evidence type="ECO:0000313" key="10">
    <source>
        <dbReference type="EMBL" id="SEJ05079.1"/>
    </source>
</evidence>
<keyword evidence="5" id="KW-0808">Transferase</keyword>
<dbReference type="EC" id="2.7.13.3" evidence="3"/>
<keyword evidence="8" id="KW-0472">Membrane</keyword>
<dbReference type="GO" id="GO:0016036">
    <property type="term" value="P:cellular response to phosphate starvation"/>
    <property type="evidence" value="ECO:0007669"/>
    <property type="project" value="TreeGrafter"/>
</dbReference>
<dbReference type="AlphaFoldDB" id="A0A1H6VK99"/>
<organism evidence="10 11">
    <name type="scientific">Sharpea azabuensis</name>
    <dbReference type="NCBI Taxonomy" id="322505"/>
    <lineage>
        <taxon>Bacteria</taxon>
        <taxon>Bacillati</taxon>
        <taxon>Bacillota</taxon>
        <taxon>Erysipelotrichia</taxon>
        <taxon>Erysipelotrichales</taxon>
        <taxon>Coprobacillaceae</taxon>
        <taxon>Sharpea</taxon>
    </lineage>
</organism>
<name>A0A1H6VK99_9FIRM</name>
<dbReference type="InterPro" id="IPR003661">
    <property type="entry name" value="HisK_dim/P_dom"/>
</dbReference>
<accession>A0A1H6VK99</accession>
<evidence type="ECO:0000259" key="9">
    <source>
        <dbReference type="PROSITE" id="PS50109"/>
    </source>
</evidence>
<dbReference type="GeneID" id="54119727"/>
<dbReference type="CDD" id="cd00082">
    <property type="entry name" value="HisKA"/>
    <property type="match status" value="1"/>
</dbReference>
<keyword evidence="11" id="KW-1185">Reference proteome</keyword>
<dbReference type="InterPro" id="IPR036890">
    <property type="entry name" value="HATPase_C_sf"/>
</dbReference>
<dbReference type="Pfam" id="PF00512">
    <property type="entry name" value="HisKA"/>
    <property type="match status" value="1"/>
</dbReference>
<feature type="transmembrane region" description="Helical" evidence="8">
    <location>
        <begin position="157"/>
        <end position="176"/>
    </location>
</feature>
<dbReference type="GO" id="GO:0000155">
    <property type="term" value="F:phosphorelay sensor kinase activity"/>
    <property type="evidence" value="ECO:0007669"/>
    <property type="project" value="InterPro"/>
</dbReference>
<dbReference type="OrthoDB" id="9813151at2"/>
<keyword evidence="6" id="KW-0418">Kinase</keyword>
<reference evidence="11" key="1">
    <citation type="submission" date="2016-10" db="EMBL/GenBank/DDBJ databases">
        <authorList>
            <person name="Varghese N."/>
            <person name="Submissions S."/>
        </authorList>
    </citation>
    <scope>NUCLEOTIDE SEQUENCE [LARGE SCALE GENOMIC DNA]</scope>
    <source>
        <strain evidence="11">DSM 20406</strain>
    </source>
</reference>
<dbReference type="InterPro" id="IPR003594">
    <property type="entry name" value="HATPase_dom"/>
</dbReference>
<evidence type="ECO:0000256" key="6">
    <source>
        <dbReference type="ARBA" id="ARBA00022777"/>
    </source>
</evidence>
<dbReference type="PANTHER" id="PTHR45453">
    <property type="entry name" value="PHOSPHATE REGULON SENSOR PROTEIN PHOR"/>
    <property type="match status" value="1"/>
</dbReference>
<dbReference type="SUPFAM" id="SSF47384">
    <property type="entry name" value="Homodimeric domain of signal transducing histidine kinase"/>
    <property type="match status" value="1"/>
</dbReference>
<dbReference type="SUPFAM" id="SSF55874">
    <property type="entry name" value="ATPase domain of HSP90 chaperone/DNA topoisomerase II/histidine kinase"/>
    <property type="match status" value="1"/>
</dbReference>
<dbReference type="GO" id="GO:0005886">
    <property type="term" value="C:plasma membrane"/>
    <property type="evidence" value="ECO:0007669"/>
    <property type="project" value="TreeGrafter"/>
</dbReference>
<proteinExistence type="predicted"/>
<dbReference type="PROSITE" id="PS50109">
    <property type="entry name" value="HIS_KIN"/>
    <property type="match status" value="1"/>
</dbReference>
<evidence type="ECO:0000313" key="11">
    <source>
        <dbReference type="Proteomes" id="UP000183028"/>
    </source>
</evidence>
<evidence type="ECO:0000256" key="7">
    <source>
        <dbReference type="ARBA" id="ARBA00023012"/>
    </source>
</evidence>
<dbReference type="STRING" id="322505.SAMN04487836_13316"/>
<keyword evidence="4" id="KW-0597">Phosphoprotein</keyword>
<dbReference type="SMART" id="SM00388">
    <property type="entry name" value="HisKA"/>
    <property type="match status" value="1"/>
</dbReference>
<dbReference type="InterPro" id="IPR050351">
    <property type="entry name" value="BphY/WalK/GraS-like"/>
</dbReference>
<protein>
    <recommendedName>
        <fullName evidence="3">histidine kinase</fullName>
        <ecNumber evidence="3">2.7.13.3</ecNumber>
    </recommendedName>
</protein>
<dbReference type="PANTHER" id="PTHR45453:SF1">
    <property type="entry name" value="PHOSPHATE REGULON SENSOR PROTEIN PHOR"/>
    <property type="match status" value="1"/>
</dbReference>
<keyword evidence="8" id="KW-1133">Transmembrane helix</keyword>
<dbReference type="Proteomes" id="UP000183028">
    <property type="component" value="Unassembled WGS sequence"/>
</dbReference>
<dbReference type="Gene3D" id="1.10.287.130">
    <property type="match status" value="1"/>
</dbReference>